<dbReference type="RefSeq" id="WP_066775582.1">
    <property type="nucleotide sequence ID" value="NZ_BMIP01000002.1"/>
</dbReference>
<dbReference type="PANTHER" id="PTHR43312:SF1">
    <property type="entry name" value="NADP-DEPENDENT OXIDOREDUCTASE DOMAIN-CONTAINING PROTEIN"/>
    <property type="match status" value="1"/>
</dbReference>
<name>A0A916YX16_9SPHN</name>
<feature type="domain" description="NADP-dependent oxidoreductase" evidence="1">
    <location>
        <begin position="4"/>
        <end position="217"/>
    </location>
</feature>
<dbReference type="Pfam" id="PF00248">
    <property type="entry name" value="Aldo_ket_red"/>
    <property type="match status" value="1"/>
</dbReference>
<dbReference type="InterPro" id="IPR023210">
    <property type="entry name" value="NADP_OxRdtase_dom"/>
</dbReference>
<keyword evidence="3" id="KW-1185">Reference proteome</keyword>
<dbReference type="EMBL" id="BMIP01000002">
    <property type="protein sequence ID" value="GGD65943.1"/>
    <property type="molecule type" value="Genomic_DNA"/>
</dbReference>
<dbReference type="InterPro" id="IPR053135">
    <property type="entry name" value="AKR2_Oxidoreductase"/>
</dbReference>
<evidence type="ECO:0000259" key="1">
    <source>
        <dbReference type="Pfam" id="PF00248"/>
    </source>
</evidence>
<proteinExistence type="predicted"/>
<dbReference type="Proteomes" id="UP000612349">
    <property type="component" value="Unassembled WGS sequence"/>
</dbReference>
<evidence type="ECO:0000313" key="3">
    <source>
        <dbReference type="Proteomes" id="UP000612349"/>
    </source>
</evidence>
<sequence length="263" mass="27820">MAVLSLGCSRWGSLVGGVDPARARALVERAAMLGVCHFDTADIYGQGDSERMLGKLLAGLPAAHVTTKAGQRFPLKKRAILAAKPILRPLLKRRAGLADAAARNRAGVLPQDWSEQHLRKAITGSLKRLRRERVDDFLLHSPDSAVLLRGDAMTVLCALKQEGKAARIGASVDDREAFSAAIADPRIEVVQLPCLVMQAAPELVEEARARDLVLAVREIFSGHAGDAGAAIAAIPPGADMVLTGTGSPDHLAETHKLLDGASC</sequence>
<dbReference type="Gene3D" id="3.20.20.100">
    <property type="entry name" value="NADP-dependent oxidoreductase domain"/>
    <property type="match status" value="1"/>
</dbReference>
<dbReference type="SUPFAM" id="SSF51430">
    <property type="entry name" value="NAD(P)-linked oxidoreductase"/>
    <property type="match status" value="1"/>
</dbReference>
<protein>
    <recommendedName>
        <fullName evidence="1">NADP-dependent oxidoreductase domain-containing protein</fullName>
    </recommendedName>
</protein>
<dbReference type="AlphaFoldDB" id="A0A916YX16"/>
<comment type="caution">
    <text evidence="2">The sequence shown here is derived from an EMBL/GenBank/DDBJ whole genome shotgun (WGS) entry which is preliminary data.</text>
</comment>
<reference evidence="2" key="2">
    <citation type="submission" date="2020-09" db="EMBL/GenBank/DDBJ databases">
        <authorList>
            <person name="Sun Q."/>
            <person name="Zhou Y."/>
        </authorList>
    </citation>
    <scope>NUCLEOTIDE SEQUENCE</scope>
    <source>
        <strain evidence="2">CGMCC 1.15360</strain>
    </source>
</reference>
<dbReference type="InterPro" id="IPR036812">
    <property type="entry name" value="NAD(P)_OxRdtase_dom_sf"/>
</dbReference>
<accession>A0A916YX16</accession>
<evidence type="ECO:0000313" key="2">
    <source>
        <dbReference type="EMBL" id="GGD65943.1"/>
    </source>
</evidence>
<dbReference type="PANTHER" id="PTHR43312">
    <property type="entry name" value="D-THREO-ALDOSE 1-DEHYDROGENASE"/>
    <property type="match status" value="1"/>
</dbReference>
<reference evidence="2" key="1">
    <citation type="journal article" date="2014" name="Int. J. Syst. Evol. Microbiol.">
        <title>Complete genome sequence of Corynebacterium casei LMG S-19264T (=DSM 44701T), isolated from a smear-ripened cheese.</title>
        <authorList>
            <consortium name="US DOE Joint Genome Institute (JGI-PGF)"/>
            <person name="Walter F."/>
            <person name="Albersmeier A."/>
            <person name="Kalinowski J."/>
            <person name="Ruckert C."/>
        </authorList>
    </citation>
    <scope>NUCLEOTIDE SEQUENCE</scope>
    <source>
        <strain evidence="2">CGMCC 1.15360</strain>
    </source>
</reference>
<organism evidence="2 3">
    <name type="scientific">Croceicoccus mobilis</name>
    <dbReference type="NCBI Taxonomy" id="1703339"/>
    <lineage>
        <taxon>Bacteria</taxon>
        <taxon>Pseudomonadati</taxon>
        <taxon>Pseudomonadota</taxon>
        <taxon>Alphaproteobacteria</taxon>
        <taxon>Sphingomonadales</taxon>
        <taxon>Erythrobacteraceae</taxon>
        <taxon>Croceicoccus</taxon>
    </lineage>
</organism>
<gene>
    <name evidence="2" type="ORF">GCM10010990_14280</name>
</gene>